<proteinExistence type="predicted"/>
<evidence type="ECO:0000313" key="1">
    <source>
        <dbReference type="EMBL" id="MBW0583010.1"/>
    </source>
</evidence>
<protein>
    <submittedName>
        <fullName evidence="1">Uncharacterized protein</fullName>
    </submittedName>
</protein>
<dbReference type="EMBL" id="AVOT02114027">
    <property type="protein sequence ID" value="MBW0583010.1"/>
    <property type="molecule type" value="Genomic_DNA"/>
</dbReference>
<keyword evidence="2" id="KW-1185">Reference proteome</keyword>
<gene>
    <name evidence="1" type="ORF">O181_122725</name>
</gene>
<reference evidence="1" key="1">
    <citation type="submission" date="2021-03" db="EMBL/GenBank/DDBJ databases">
        <title>Draft genome sequence of rust myrtle Austropuccinia psidii MF-1, a brazilian biotype.</title>
        <authorList>
            <person name="Quecine M.C."/>
            <person name="Pachon D.M.R."/>
            <person name="Bonatelli M.L."/>
            <person name="Correr F.H."/>
            <person name="Franceschini L.M."/>
            <person name="Leite T.F."/>
            <person name="Margarido G.R.A."/>
            <person name="Almeida C.A."/>
            <person name="Ferrarezi J.A."/>
            <person name="Labate C.A."/>
        </authorList>
    </citation>
    <scope>NUCLEOTIDE SEQUENCE</scope>
    <source>
        <strain evidence="1">MF-1</strain>
    </source>
</reference>
<dbReference type="AlphaFoldDB" id="A0A9Q3Q3J7"/>
<comment type="caution">
    <text evidence="1">The sequence shown here is derived from an EMBL/GenBank/DDBJ whole genome shotgun (WGS) entry which is preliminary data.</text>
</comment>
<name>A0A9Q3Q3J7_9BASI</name>
<dbReference type="Proteomes" id="UP000765509">
    <property type="component" value="Unassembled WGS sequence"/>
</dbReference>
<accession>A0A9Q3Q3J7</accession>
<sequence length="148" mass="16718">MSTLIGLCMRQPRMVHIWYYIPLCTIFPQKSNGDVLRTKSSRSNFSPQIHHPFQRKTSQSFSLAIHGGYQKTIQGPQPPGLVGVGLYFLSGIFQGKFQEVIKHSISCQGIKYFSIPWTTQLVHTGCIQESCMALALLGQFHNTVQFSR</sequence>
<organism evidence="1 2">
    <name type="scientific">Austropuccinia psidii MF-1</name>
    <dbReference type="NCBI Taxonomy" id="1389203"/>
    <lineage>
        <taxon>Eukaryota</taxon>
        <taxon>Fungi</taxon>
        <taxon>Dikarya</taxon>
        <taxon>Basidiomycota</taxon>
        <taxon>Pucciniomycotina</taxon>
        <taxon>Pucciniomycetes</taxon>
        <taxon>Pucciniales</taxon>
        <taxon>Sphaerophragmiaceae</taxon>
        <taxon>Austropuccinia</taxon>
    </lineage>
</organism>
<evidence type="ECO:0000313" key="2">
    <source>
        <dbReference type="Proteomes" id="UP000765509"/>
    </source>
</evidence>